<reference evidence="2" key="1">
    <citation type="journal article" date="2019" name="Int. J. Syst. Evol. Microbiol.">
        <title>The Global Catalogue of Microorganisms (GCM) 10K type strain sequencing project: providing services to taxonomists for standard genome sequencing and annotation.</title>
        <authorList>
            <consortium name="The Broad Institute Genomics Platform"/>
            <consortium name="The Broad Institute Genome Sequencing Center for Infectious Disease"/>
            <person name="Wu L."/>
            <person name="Ma J."/>
        </authorList>
    </citation>
    <scope>NUCLEOTIDE SEQUENCE [LARGE SCALE GENOMIC DNA]</scope>
    <source>
        <strain evidence="2">CCUG 63418</strain>
    </source>
</reference>
<gene>
    <name evidence="1" type="ORF">ACFQZS_16500</name>
</gene>
<accession>A0ABW2YZ70</accession>
<dbReference type="EMBL" id="JBHTHU010000021">
    <property type="protein sequence ID" value="MFD0751754.1"/>
    <property type="molecule type" value="Genomic_DNA"/>
</dbReference>
<comment type="caution">
    <text evidence="1">The sequence shown here is derived from an EMBL/GenBank/DDBJ whole genome shotgun (WGS) entry which is preliminary data.</text>
</comment>
<keyword evidence="2" id="KW-1185">Reference proteome</keyword>
<dbReference type="PROSITE" id="PS51257">
    <property type="entry name" value="PROKAR_LIPOPROTEIN"/>
    <property type="match status" value="1"/>
</dbReference>
<evidence type="ECO:0000313" key="2">
    <source>
        <dbReference type="Proteomes" id="UP001596958"/>
    </source>
</evidence>
<protein>
    <submittedName>
        <fullName evidence="1">Uncharacterized protein</fullName>
    </submittedName>
</protein>
<evidence type="ECO:0000313" key="1">
    <source>
        <dbReference type="EMBL" id="MFD0751754.1"/>
    </source>
</evidence>
<organism evidence="1 2">
    <name type="scientific">Mucilaginibacter calamicampi</name>
    <dbReference type="NCBI Taxonomy" id="1302352"/>
    <lineage>
        <taxon>Bacteria</taxon>
        <taxon>Pseudomonadati</taxon>
        <taxon>Bacteroidota</taxon>
        <taxon>Sphingobacteriia</taxon>
        <taxon>Sphingobacteriales</taxon>
        <taxon>Sphingobacteriaceae</taxon>
        <taxon>Mucilaginibacter</taxon>
    </lineage>
</organism>
<dbReference type="Proteomes" id="UP001596958">
    <property type="component" value="Unassembled WGS sequence"/>
</dbReference>
<sequence>MKKRIVTLLFLGVFCTALIAGCGSSRRVSPPPAPPGAPQG</sequence>
<proteinExistence type="predicted"/>
<dbReference type="RefSeq" id="WP_377102048.1">
    <property type="nucleotide sequence ID" value="NZ_JBHTHU010000021.1"/>
</dbReference>
<name>A0ABW2YZ70_9SPHI</name>